<keyword evidence="11" id="KW-1185">Reference proteome</keyword>
<reference evidence="10 11" key="1">
    <citation type="journal article" date="2011" name="PLoS Genet.">
        <title>Genomic analysis of the necrotrophic fungal pathogens Sclerotinia sclerotiorum and Botrytis cinerea.</title>
        <authorList>
            <person name="Amselem J."/>
            <person name="Cuomo C.A."/>
            <person name="van Kan J.A."/>
            <person name="Viaud M."/>
            <person name="Benito E.P."/>
            <person name="Couloux A."/>
            <person name="Coutinho P.M."/>
            <person name="de Vries R.P."/>
            <person name="Dyer P.S."/>
            <person name="Fillinger S."/>
            <person name="Fournier E."/>
            <person name="Gout L."/>
            <person name="Hahn M."/>
            <person name="Kohn L."/>
            <person name="Lapalu N."/>
            <person name="Plummer K.M."/>
            <person name="Pradier J.M."/>
            <person name="Quevillon E."/>
            <person name="Sharon A."/>
            <person name="Simon A."/>
            <person name="ten Have A."/>
            <person name="Tudzynski B."/>
            <person name="Tudzynski P."/>
            <person name="Wincker P."/>
            <person name="Andrew M."/>
            <person name="Anthouard V."/>
            <person name="Beever R.E."/>
            <person name="Beffa R."/>
            <person name="Benoit I."/>
            <person name="Bouzid O."/>
            <person name="Brault B."/>
            <person name="Chen Z."/>
            <person name="Choquer M."/>
            <person name="Collemare J."/>
            <person name="Cotton P."/>
            <person name="Danchin E.G."/>
            <person name="Da Silva C."/>
            <person name="Gautier A."/>
            <person name="Giraud C."/>
            <person name="Giraud T."/>
            <person name="Gonzalez C."/>
            <person name="Grossetete S."/>
            <person name="Guldener U."/>
            <person name="Henrissat B."/>
            <person name="Howlett B.J."/>
            <person name="Kodira C."/>
            <person name="Kretschmer M."/>
            <person name="Lappartient A."/>
            <person name="Leroch M."/>
            <person name="Levis C."/>
            <person name="Mauceli E."/>
            <person name="Neuveglise C."/>
            <person name="Oeser B."/>
            <person name="Pearson M."/>
            <person name="Poulain J."/>
            <person name="Poussereau N."/>
            <person name="Quesneville H."/>
            <person name="Rascle C."/>
            <person name="Schumacher J."/>
            <person name="Segurens B."/>
            <person name="Sexton A."/>
            <person name="Silva E."/>
            <person name="Sirven C."/>
            <person name="Soanes D.M."/>
            <person name="Talbot N.J."/>
            <person name="Templeton M."/>
            <person name="Yandava C."/>
            <person name="Yarden O."/>
            <person name="Zeng Q."/>
            <person name="Rollins J.A."/>
            <person name="Lebrun M.H."/>
            <person name="Dickman M."/>
        </authorList>
    </citation>
    <scope>NUCLEOTIDE SEQUENCE [LARGE SCALE GENOMIC DNA]</scope>
    <source>
        <strain evidence="10 11">B05.10</strain>
    </source>
</reference>
<feature type="binding site" evidence="6">
    <location>
        <position position="136"/>
    </location>
    <ligand>
        <name>ATP</name>
        <dbReference type="ChEBI" id="CHEBI:30616"/>
    </ligand>
</feature>
<dbReference type="GO" id="GO:0005524">
    <property type="term" value="F:ATP binding"/>
    <property type="evidence" value="ECO:0007669"/>
    <property type="project" value="UniProtKB-UniRule"/>
</dbReference>
<proteinExistence type="inferred from homology"/>
<dbReference type="VEuPathDB" id="FungiDB:Bcin12g00150"/>
<evidence type="ECO:0000313" key="11">
    <source>
        <dbReference type="Proteomes" id="UP000001798"/>
    </source>
</evidence>
<dbReference type="GeneID" id="5438607"/>
<feature type="region of interest" description="Disordered" evidence="8">
    <location>
        <begin position="32"/>
        <end position="90"/>
    </location>
</feature>
<evidence type="ECO:0000256" key="8">
    <source>
        <dbReference type="SAM" id="MobiDB-lite"/>
    </source>
</evidence>
<dbReference type="InterPro" id="IPR017441">
    <property type="entry name" value="Protein_kinase_ATP_BS"/>
</dbReference>
<dbReference type="Gene3D" id="1.10.510.10">
    <property type="entry name" value="Transferase(Phosphotransferase) domain 1"/>
    <property type="match status" value="1"/>
</dbReference>
<evidence type="ECO:0000256" key="2">
    <source>
        <dbReference type="ARBA" id="ARBA00022679"/>
    </source>
</evidence>
<keyword evidence="2" id="KW-0808">Transferase</keyword>
<feature type="binding site" evidence="6">
    <location>
        <position position="263"/>
    </location>
    <ligand>
        <name>ATP</name>
        <dbReference type="ChEBI" id="CHEBI:30616"/>
    </ligand>
</feature>
<evidence type="ECO:0000256" key="3">
    <source>
        <dbReference type="ARBA" id="ARBA00022741"/>
    </source>
</evidence>
<protein>
    <recommendedName>
        <fullName evidence="9">Protein kinase domain-containing protein</fullName>
    </recommendedName>
</protein>
<dbReference type="SUPFAM" id="SSF56112">
    <property type="entry name" value="Protein kinase-like (PK-like)"/>
    <property type="match status" value="1"/>
</dbReference>
<dbReference type="PANTHER" id="PTHR24345">
    <property type="entry name" value="SERINE/THREONINE-PROTEIN KINASE PLK"/>
    <property type="match status" value="1"/>
</dbReference>
<dbReference type="InterPro" id="IPR008271">
    <property type="entry name" value="Ser/Thr_kinase_AS"/>
</dbReference>
<dbReference type="InterPro" id="IPR011009">
    <property type="entry name" value="Kinase-like_dom_sf"/>
</dbReference>
<reference evidence="10 11" key="3">
    <citation type="journal article" date="2017" name="Mol. Plant Pathol.">
        <title>A gapless genome sequence of the fungus Botrytis cinerea.</title>
        <authorList>
            <person name="Van Kan J.A."/>
            <person name="Stassen J.H."/>
            <person name="Mosbach A."/>
            <person name="Van Der Lee T.A."/>
            <person name="Faino L."/>
            <person name="Farmer A.D."/>
            <person name="Papasotiriou D.G."/>
            <person name="Zhou S."/>
            <person name="Seidl M.F."/>
            <person name="Cottam E."/>
            <person name="Edel D."/>
            <person name="Hahn M."/>
            <person name="Schwartz D.C."/>
            <person name="Dietrich R.A."/>
            <person name="Widdison S."/>
            <person name="Scalliet G."/>
        </authorList>
    </citation>
    <scope>NUCLEOTIDE SEQUENCE [LARGE SCALE GENOMIC DNA]</scope>
    <source>
        <strain evidence="10 11">B05.10</strain>
    </source>
</reference>
<evidence type="ECO:0000259" key="9">
    <source>
        <dbReference type="PROSITE" id="PS50011"/>
    </source>
</evidence>
<comment type="similarity">
    <text evidence="7">Belongs to the protein kinase superfamily.</text>
</comment>
<evidence type="ECO:0000256" key="5">
    <source>
        <dbReference type="ARBA" id="ARBA00022840"/>
    </source>
</evidence>
<evidence type="ECO:0000313" key="10">
    <source>
        <dbReference type="EMBL" id="ATZ55417.1"/>
    </source>
</evidence>
<dbReference type="KEGG" id="bfu:BCIN_12g00150"/>
<reference evidence="10 11" key="2">
    <citation type="journal article" date="2012" name="Eukaryot. Cell">
        <title>Genome update of Botrytis cinerea strains B05.10 and T4.</title>
        <authorList>
            <person name="Staats M."/>
            <person name="van Kan J.A."/>
        </authorList>
    </citation>
    <scope>NUCLEOTIDE SEQUENCE [LARGE SCALE GENOMIC DNA]</scope>
    <source>
        <strain evidence="10 11">B05.10</strain>
    </source>
</reference>
<dbReference type="PROSITE" id="PS00107">
    <property type="entry name" value="PROTEIN_KINASE_ATP"/>
    <property type="match status" value="2"/>
</dbReference>
<feature type="compositionally biased region" description="Basic residues" evidence="8">
    <location>
        <begin position="72"/>
        <end position="85"/>
    </location>
</feature>
<keyword evidence="3 6" id="KW-0547">Nucleotide-binding</keyword>
<accession>A0A384JYS6</accession>
<dbReference type="PANTHER" id="PTHR24345:SF91">
    <property type="entry name" value="SERINE_THREONINE-PROTEIN KINASE PLK4"/>
    <property type="match status" value="1"/>
</dbReference>
<dbReference type="GO" id="GO:0004674">
    <property type="term" value="F:protein serine/threonine kinase activity"/>
    <property type="evidence" value="ECO:0007669"/>
    <property type="project" value="UniProtKB-KW"/>
</dbReference>
<evidence type="ECO:0000256" key="6">
    <source>
        <dbReference type="PROSITE-ProRule" id="PRU10141"/>
    </source>
</evidence>
<dbReference type="GO" id="GO:0005634">
    <property type="term" value="C:nucleus"/>
    <property type="evidence" value="ECO:0007669"/>
    <property type="project" value="TreeGrafter"/>
</dbReference>
<keyword evidence="1 7" id="KW-0723">Serine/threonine-protein kinase</keyword>
<keyword evidence="5 6" id="KW-0067">ATP-binding</keyword>
<sequence>MGFENQAIGVQNASADTSPIKKIAYTPMKFRRFSYTPPTTPPSPTPKTGANQLSLKSGNLGPASKPQPPRKEARRHHRKQPKQHRNATLTNFKQGIVRIKRSFHDDYKILKVIGQGGFGTVSSIEEIATNKLFAIKTEKKPNRKITLRNEWDLHKKLNHPSILRIYDFYVCKDEASKMVMDLGEKTMFNMLKEKGYIEEAQMKVYFKDILLGLEYLKSKEIVHRDIKPDNVILGHGSGGRAMIADFGMAEHLIDGERSKTIFKGTLHYLAPECFRKESRDTGVGFELDIWAAGVSLFVCLLGYYPFNSFEPKDDKEKQVKNTALMILKDKPSIDAKIIQGPMPSKKAADLFFRMLEKDWVKRFTVEDCLKHAWFSE</sequence>
<dbReference type="OrthoDB" id="74764at2759"/>
<dbReference type="EMBL" id="CP009816">
    <property type="protein sequence ID" value="ATZ55417.1"/>
    <property type="molecule type" value="Genomic_DNA"/>
</dbReference>
<dbReference type="PROSITE" id="PS00108">
    <property type="entry name" value="PROTEIN_KINASE_ST"/>
    <property type="match status" value="1"/>
</dbReference>
<dbReference type="Proteomes" id="UP000001798">
    <property type="component" value="Chromosome 12"/>
</dbReference>
<evidence type="ECO:0000256" key="1">
    <source>
        <dbReference type="ARBA" id="ARBA00022527"/>
    </source>
</evidence>
<evidence type="ECO:0000256" key="4">
    <source>
        <dbReference type="ARBA" id="ARBA00022777"/>
    </source>
</evidence>
<organism evidence="10 11">
    <name type="scientific">Botryotinia fuckeliana (strain B05.10)</name>
    <name type="common">Noble rot fungus</name>
    <name type="synonym">Botrytis cinerea</name>
    <dbReference type="NCBI Taxonomy" id="332648"/>
    <lineage>
        <taxon>Eukaryota</taxon>
        <taxon>Fungi</taxon>
        <taxon>Dikarya</taxon>
        <taxon>Ascomycota</taxon>
        <taxon>Pezizomycotina</taxon>
        <taxon>Leotiomycetes</taxon>
        <taxon>Helotiales</taxon>
        <taxon>Sclerotiniaceae</taxon>
        <taxon>Botrytis</taxon>
    </lineage>
</organism>
<dbReference type="AlphaFoldDB" id="A0A384JYS6"/>
<evidence type="ECO:0000256" key="7">
    <source>
        <dbReference type="RuleBase" id="RU000304"/>
    </source>
</evidence>
<keyword evidence="4" id="KW-0418">Kinase</keyword>
<feature type="domain" description="Protein kinase" evidence="9">
    <location>
        <begin position="107"/>
        <end position="374"/>
    </location>
</feature>
<dbReference type="RefSeq" id="XP_024551969.1">
    <property type="nucleotide sequence ID" value="XM_024696163.1"/>
</dbReference>
<dbReference type="SMART" id="SM00220">
    <property type="entry name" value="S_TKc"/>
    <property type="match status" value="1"/>
</dbReference>
<dbReference type="Pfam" id="PF00069">
    <property type="entry name" value="Pkinase"/>
    <property type="match status" value="1"/>
</dbReference>
<name>A0A384JYS6_BOTFB</name>
<dbReference type="PROSITE" id="PS50011">
    <property type="entry name" value="PROTEIN_KINASE_DOM"/>
    <property type="match status" value="1"/>
</dbReference>
<gene>
    <name evidence="10" type="ORF">BCIN_12g00150</name>
</gene>
<dbReference type="InterPro" id="IPR000719">
    <property type="entry name" value="Prot_kinase_dom"/>
</dbReference>